<feature type="compositionally biased region" description="Basic residues" evidence="1">
    <location>
        <begin position="49"/>
        <end position="66"/>
    </location>
</feature>
<sequence length="267" mass="27676">ARRRRPDRPGRGAGRAPHALPPREAQRPRRQPQTGARGGAQRAGGPPRGRCRRPQGVRPRLLRRRRPQVDRLPPGRGRLGDPPSPHRHLAAGPRAARPPAAGDGGGVARPRRGWRGPAGGGVRPPGGGRRRRAPHPGAGARHPPHLGRHPPPRAGGRVAPRPGLGDDLSCGARRGAAPLRLRPATGAAGRARRRRPGLRGPAPRSAARAAGHDEGHDLGPRPGASGDGGGVGRRRPPAVGLHRGGAPGGGPGLRDRHHARSASFGGL</sequence>
<dbReference type="AlphaFoldDB" id="A0A6J4IMR6"/>
<gene>
    <name evidence="2" type="ORF">AVDCRST_MAG20-2498</name>
</gene>
<organism evidence="2">
    <name type="scientific">uncultured Acidimicrobiales bacterium</name>
    <dbReference type="NCBI Taxonomy" id="310071"/>
    <lineage>
        <taxon>Bacteria</taxon>
        <taxon>Bacillati</taxon>
        <taxon>Actinomycetota</taxon>
        <taxon>Acidimicrobiia</taxon>
        <taxon>Acidimicrobiales</taxon>
        <taxon>environmental samples</taxon>
    </lineage>
</organism>
<feature type="region of interest" description="Disordered" evidence="1">
    <location>
        <begin position="1"/>
        <end position="267"/>
    </location>
</feature>
<evidence type="ECO:0000313" key="2">
    <source>
        <dbReference type="EMBL" id="CAA9254133.1"/>
    </source>
</evidence>
<feature type="compositionally biased region" description="Gly residues" evidence="1">
    <location>
        <begin position="116"/>
        <end position="127"/>
    </location>
</feature>
<feature type="compositionally biased region" description="Low complexity" evidence="1">
    <location>
        <begin position="154"/>
        <end position="189"/>
    </location>
</feature>
<feature type="compositionally biased region" description="Basic residues" evidence="1">
    <location>
        <begin position="142"/>
        <end position="151"/>
    </location>
</feature>
<protein>
    <submittedName>
        <fullName evidence="2">Uncharacterized protein</fullName>
    </submittedName>
</protein>
<feature type="compositionally biased region" description="Low complexity" evidence="1">
    <location>
        <begin position="198"/>
        <end position="209"/>
    </location>
</feature>
<feature type="compositionally biased region" description="Gly residues" evidence="1">
    <location>
        <begin position="242"/>
        <end position="252"/>
    </location>
</feature>
<proteinExistence type="predicted"/>
<feature type="compositionally biased region" description="Low complexity" evidence="1">
    <location>
        <begin position="90"/>
        <end position="101"/>
    </location>
</feature>
<dbReference type="EMBL" id="CADCSY010000110">
    <property type="protein sequence ID" value="CAA9254133.1"/>
    <property type="molecule type" value="Genomic_DNA"/>
</dbReference>
<evidence type="ECO:0000256" key="1">
    <source>
        <dbReference type="SAM" id="MobiDB-lite"/>
    </source>
</evidence>
<name>A0A6J4IMR6_9ACTN</name>
<accession>A0A6J4IMR6</accession>
<feature type="compositionally biased region" description="Basic and acidic residues" evidence="1">
    <location>
        <begin position="210"/>
        <end position="219"/>
    </location>
</feature>
<reference evidence="2" key="1">
    <citation type="submission" date="2020-02" db="EMBL/GenBank/DDBJ databases">
        <authorList>
            <person name="Meier V. D."/>
        </authorList>
    </citation>
    <scope>NUCLEOTIDE SEQUENCE</scope>
    <source>
        <strain evidence="2">AVDCRST_MAG20</strain>
    </source>
</reference>
<feature type="non-terminal residue" evidence="2">
    <location>
        <position position="1"/>
    </location>
</feature>
<feature type="non-terminal residue" evidence="2">
    <location>
        <position position="267"/>
    </location>
</feature>